<dbReference type="Pfam" id="PF00561">
    <property type="entry name" value="Abhydrolase_1"/>
    <property type="match status" value="1"/>
</dbReference>
<dbReference type="InterPro" id="IPR013595">
    <property type="entry name" value="Pept_S33_TAP-like_C"/>
</dbReference>
<sequence length="644" mass="71098">MKPNQPPLYAPPRHSSPLKTAFRVVAGVGILGLVGFHGWPLLTNLGFNPSQIGHPHCGHPHKQTSPYGTFPLKDDPFQFLPCTNASRLPLIDDPTPRQSWASVFDPDPSHWNWGSNGQGIYMCGYLDLPLDYHNHSDTRIARIAVTKYQVAGLPLKNSSSNSSDRVATGDSTASYKSARTLIIEPGGPGGSGTFFVWETAEEMTNRFSDGQYDVLGWDPRGVNSSLPAASCYPENLHRDRWSLLTMQYREVAPEGQLEMMDAMNNATFFACHQRLGDLGRFVSTAFVARDLDEIRKALNEDEVTGYLVSYGTGIGQTYVNMFPDRAGRIILDGTEYVKDHRLLGGFGWTSYDNATDAWHDGFLGECISAGPEACALAKPPPGQTGPVTLEQLEIRMMQLLESLKFRPQSAYTESGGPSLITYSSLIENLIYPAMYRPANWPHLAQTLYELANGNATMAARSLEAAWTAQSQAPPSSSPATSELGDLVICADAHDAPMPKDGLRWWDQLWAKMASDSWMAGNSRFFSVLPCRHYNTYWGPPSEVYRGDLNNTLKTPVLLIASPWDPATPLRNGRRLLNEMGENARLIVHNGYGHSSRRDPSDCTDRIAKAYIMEGVLPEEQEVACYANAKPYRNVPGKMKSAIAN</sequence>
<protein>
    <recommendedName>
        <fullName evidence="8">AB hydrolase-1 domain-containing protein</fullName>
    </recommendedName>
</protein>
<dbReference type="Pfam" id="PF08386">
    <property type="entry name" value="Abhydrolase_4"/>
    <property type="match status" value="1"/>
</dbReference>
<dbReference type="PANTHER" id="PTHR43248:SF25">
    <property type="entry name" value="AB HYDROLASE-1 DOMAIN-CONTAINING PROTEIN-RELATED"/>
    <property type="match status" value="1"/>
</dbReference>
<accession>S7ZF29</accession>
<evidence type="ECO:0000256" key="1">
    <source>
        <dbReference type="ARBA" id="ARBA00010088"/>
    </source>
</evidence>
<reference evidence="6 7" key="1">
    <citation type="journal article" date="2013" name="PLoS ONE">
        <title>Genomic and secretomic analyses reveal unique features of the lignocellulolytic enzyme system of Penicillium decumbens.</title>
        <authorList>
            <person name="Liu G."/>
            <person name="Zhang L."/>
            <person name="Wei X."/>
            <person name="Zou G."/>
            <person name="Qin Y."/>
            <person name="Ma L."/>
            <person name="Li J."/>
            <person name="Zheng H."/>
            <person name="Wang S."/>
            <person name="Wang C."/>
            <person name="Xun L."/>
            <person name="Zhao G.-P."/>
            <person name="Zhou Z."/>
            <person name="Qu Y."/>
        </authorList>
    </citation>
    <scope>NUCLEOTIDE SEQUENCE [LARGE SCALE GENOMIC DNA]</scope>
    <source>
        <strain evidence="7">114-2 / CGMCC 5302</strain>
    </source>
</reference>
<evidence type="ECO:0000313" key="6">
    <source>
        <dbReference type="EMBL" id="EPS28869.1"/>
    </source>
</evidence>
<dbReference type="Gene3D" id="3.40.50.1820">
    <property type="entry name" value="alpha/beta hydrolase"/>
    <property type="match status" value="1"/>
</dbReference>
<keyword evidence="3" id="KW-1133">Transmembrane helix</keyword>
<evidence type="ECO:0000259" key="5">
    <source>
        <dbReference type="Pfam" id="PF08386"/>
    </source>
</evidence>
<gene>
    <name evidence="6" type="ORF">PDE_03815</name>
</gene>
<dbReference type="GO" id="GO:0016787">
    <property type="term" value="F:hydrolase activity"/>
    <property type="evidence" value="ECO:0007669"/>
    <property type="project" value="UniProtKB-KW"/>
</dbReference>
<feature type="domain" description="AB hydrolase-1" evidence="4">
    <location>
        <begin position="180"/>
        <end position="350"/>
    </location>
</feature>
<dbReference type="OrthoDB" id="425534at2759"/>
<evidence type="ECO:0000313" key="7">
    <source>
        <dbReference type="Proteomes" id="UP000019376"/>
    </source>
</evidence>
<feature type="domain" description="Peptidase S33 tripeptidyl aminopeptidase-like C-terminal" evidence="5">
    <location>
        <begin position="527"/>
        <end position="620"/>
    </location>
</feature>
<evidence type="ECO:0008006" key="8">
    <source>
        <dbReference type="Google" id="ProtNLM"/>
    </source>
</evidence>
<name>S7ZF29_PENO1</name>
<organism evidence="6 7">
    <name type="scientific">Penicillium oxalicum (strain 114-2 / CGMCC 5302)</name>
    <name type="common">Penicillium decumbens</name>
    <dbReference type="NCBI Taxonomy" id="933388"/>
    <lineage>
        <taxon>Eukaryota</taxon>
        <taxon>Fungi</taxon>
        <taxon>Dikarya</taxon>
        <taxon>Ascomycota</taxon>
        <taxon>Pezizomycotina</taxon>
        <taxon>Eurotiomycetes</taxon>
        <taxon>Eurotiomycetidae</taxon>
        <taxon>Eurotiales</taxon>
        <taxon>Aspergillaceae</taxon>
        <taxon>Penicillium</taxon>
    </lineage>
</organism>
<comment type="similarity">
    <text evidence="1">Belongs to the peptidase S33 family.</text>
</comment>
<proteinExistence type="inferred from homology"/>
<keyword evidence="2" id="KW-0378">Hydrolase</keyword>
<evidence type="ECO:0000256" key="2">
    <source>
        <dbReference type="ARBA" id="ARBA00022801"/>
    </source>
</evidence>
<evidence type="ECO:0000259" key="4">
    <source>
        <dbReference type="Pfam" id="PF00561"/>
    </source>
</evidence>
<dbReference type="InterPro" id="IPR000073">
    <property type="entry name" value="AB_hydrolase_1"/>
</dbReference>
<dbReference type="GO" id="GO:0072330">
    <property type="term" value="P:monocarboxylic acid biosynthetic process"/>
    <property type="evidence" value="ECO:0007669"/>
    <property type="project" value="UniProtKB-ARBA"/>
</dbReference>
<dbReference type="EMBL" id="KB644411">
    <property type="protein sequence ID" value="EPS28869.1"/>
    <property type="molecule type" value="Genomic_DNA"/>
</dbReference>
<feature type="transmembrane region" description="Helical" evidence="3">
    <location>
        <begin position="21"/>
        <end position="42"/>
    </location>
</feature>
<dbReference type="PhylomeDB" id="S7ZF29"/>
<keyword evidence="3" id="KW-0812">Transmembrane</keyword>
<dbReference type="SUPFAM" id="SSF53474">
    <property type="entry name" value="alpha/beta-Hydrolases"/>
    <property type="match status" value="1"/>
</dbReference>
<evidence type="ECO:0000256" key="3">
    <source>
        <dbReference type="SAM" id="Phobius"/>
    </source>
</evidence>
<dbReference type="InterPro" id="IPR029058">
    <property type="entry name" value="AB_hydrolase_fold"/>
</dbReference>
<dbReference type="Proteomes" id="UP000019376">
    <property type="component" value="Unassembled WGS sequence"/>
</dbReference>
<keyword evidence="3" id="KW-0472">Membrane</keyword>
<dbReference type="InterPro" id="IPR051601">
    <property type="entry name" value="Serine_prot/Carboxylest_S33"/>
</dbReference>
<keyword evidence="7" id="KW-1185">Reference proteome</keyword>
<dbReference type="STRING" id="933388.S7ZF29"/>
<dbReference type="AlphaFoldDB" id="S7ZF29"/>
<dbReference type="eggNOG" id="ENOG502S0WE">
    <property type="taxonomic scope" value="Eukaryota"/>
</dbReference>
<dbReference type="GO" id="GO:0017000">
    <property type="term" value="P:antibiotic biosynthetic process"/>
    <property type="evidence" value="ECO:0007669"/>
    <property type="project" value="UniProtKB-ARBA"/>
</dbReference>
<dbReference type="PANTHER" id="PTHR43248">
    <property type="entry name" value="2-SUCCINYL-6-HYDROXY-2,4-CYCLOHEXADIENE-1-CARBOXYLATE SYNTHASE"/>
    <property type="match status" value="1"/>
</dbReference>
<dbReference type="HOGENOM" id="CLU_013364_5_2_1"/>